<keyword evidence="1" id="KW-0472">Membrane</keyword>
<proteinExistence type="predicted"/>
<dbReference type="AlphaFoldDB" id="A0A2N6QQ67"/>
<evidence type="ECO:0008006" key="4">
    <source>
        <dbReference type="Google" id="ProtNLM"/>
    </source>
</evidence>
<keyword evidence="1" id="KW-1133">Transmembrane helix</keyword>
<feature type="transmembrane region" description="Helical" evidence="1">
    <location>
        <begin position="39"/>
        <end position="64"/>
    </location>
</feature>
<feature type="transmembrane region" description="Helical" evidence="1">
    <location>
        <begin position="84"/>
        <end position="103"/>
    </location>
</feature>
<feature type="transmembrane region" description="Helical" evidence="1">
    <location>
        <begin position="137"/>
        <end position="156"/>
    </location>
</feature>
<dbReference type="OrthoDB" id="9931478at2"/>
<evidence type="ECO:0000256" key="1">
    <source>
        <dbReference type="SAM" id="Phobius"/>
    </source>
</evidence>
<dbReference type="EMBL" id="PNGJ01000006">
    <property type="protein sequence ID" value="PMC23883.1"/>
    <property type="molecule type" value="Genomic_DNA"/>
</dbReference>
<dbReference type="Proteomes" id="UP000235564">
    <property type="component" value="Unassembled WGS sequence"/>
</dbReference>
<evidence type="ECO:0000313" key="3">
    <source>
        <dbReference type="Proteomes" id="UP000235564"/>
    </source>
</evidence>
<organism evidence="2 3">
    <name type="scientific">Hoylesella buccalis</name>
    <dbReference type="NCBI Taxonomy" id="28127"/>
    <lineage>
        <taxon>Bacteria</taxon>
        <taxon>Pseudomonadati</taxon>
        <taxon>Bacteroidota</taxon>
        <taxon>Bacteroidia</taxon>
        <taxon>Bacteroidales</taxon>
        <taxon>Prevotellaceae</taxon>
        <taxon>Hoylesella</taxon>
    </lineage>
</organism>
<feature type="transmembrane region" description="Helical" evidence="1">
    <location>
        <begin position="6"/>
        <end position="27"/>
    </location>
</feature>
<name>A0A2N6QQ67_9BACT</name>
<sequence>MKTIISSIIFILTILCMFFITENIAYLQFASLQANELPLSYNIISGISSSLAALTPLVVFVFLYVTIETMMNIVFEEHIKALDLYSILGFSFLPMLLYEYFFWYNLKIYGKQTIEYSTEGINNMKFLFGLEQRDMSYINTCCWIALYMIIIFYFFFKGKSMWKTLVSVLLPTALTIAFYRLIS</sequence>
<reference evidence="2 3" key="1">
    <citation type="submission" date="2017-09" db="EMBL/GenBank/DDBJ databases">
        <title>Bacterial strain isolated from the female urinary microbiota.</title>
        <authorList>
            <person name="Thomas-White K."/>
            <person name="Kumar N."/>
            <person name="Forster S."/>
            <person name="Putonti C."/>
            <person name="Lawley T."/>
            <person name="Wolfe A.J."/>
        </authorList>
    </citation>
    <scope>NUCLEOTIDE SEQUENCE [LARGE SCALE GENOMIC DNA]</scope>
    <source>
        <strain evidence="2 3">UMB0536</strain>
    </source>
</reference>
<protein>
    <recommendedName>
        <fullName evidence="4">Yip1 domain-containing protein</fullName>
    </recommendedName>
</protein>
<evidence type="ECO:0000313" key="2">
    <source>
        <dbReference type="EMBL" id="PMC23883.1"/>
    </source>
</evidence>
<comment type="caution">
    <text evidence="2">The sequence shown here is derived from an EMBL/GenBank/DDBJ whole genome shotgun (WGS) entry which is preliminary data.</text>
</comment>
<feature type="transmembrane region" description="Helical" evidence="1">
    <location>
        <begin position="162"/>
        <end position="182"/>
    </location>
</feature>
<keyword evidence="1" id="KW-0812">Transmembrane</keyword>
<gene>
    <name evidence="2" type="ORF">CJ231_08275</name>
</gene>
<accession>A0A2N6QQ67</accession>